<keyword evidence="10" id="KW-1185">Reference proteome</keyword>
<feature type="transmembrane region" description="Helical" evidence="8">
    <location>
        <begin position="221"/>
        <end position="242"/>
    </location>
</feature>
<evidence type="ECO:0000256" key="1">
    <source>
        <dbReference type="ARBA" id="ARBA00004651"/>
    </source>
</evidence>
<dbReference type="EMBL" id="MSLT01000012">
    <property type="protein sequence ID" value="OUD13820.1"/>
    <property type="molecule type" value="Genomic_DNA"/>
</dbReference>
<feature type="transmembrane region" description="Helical" evidence="8">
    <location>
        <begin position="31"/>
        <end position="50"/>
    </location>
</feature>
<feature type="transmembrane region" description="Helical" evidence="8">
    <location>
        <begin position="62"/>
        <end position="83"/>
    </location>
</feature>
<evidence type="ECO:0000256" key="7">
    <source>
        <dbReference type="ARBA" id="ARBA00023136"/>
    </source>
</evidence>
<dbReference type="RefSeq" id="WP_086487603.1">
    <property type="nucleotide sequence ID" value="NZ_MSLT01000012.1"/>
</dbReference>
<dbReference type="Proteomes" id="UP000194798">
    <property type="component" value="Unassembled WGS sequence"/>
</dbReference>
<keyword evidence="7 8" id="KW-0472">Membrane</keyword>
<reference evidence="9 10" key="1">
    <citation type="submission" date="2016-12" db="EMBL/GenBank/DDBJ databases">
        <title>Thioflexothrix psekupsii D3 genome sequencing and assembly.</title>
        <authorList>
            <person name="Fomenkov A."/>
            <person name="Vincze T."/>
            <person name="Grabovich M."/>
            <person name="Anton B.P."/>
            <person name="Dubinina G."/>
            <person name="Orlova M."/>
            <person name="Belousova E."/>
            <person name="Roberts R.J."/>
        </authorList>
    </citation>
    <scope>NUCLEOTIDE SEQUENCE [LARGE SCALE GENOMIC DNA]</scope>
    <source>
        <strain evidence="9">D3</strain>
    </source>
</reference>
<keyword evidence="6 8" id="KW-1133">Transmembrane helix</keyword>
<feature type="transmembrane region" description="Helical" evidence="8">
    <location>
        <begin position="191"/>
        <end position="214"/>
    </location>
</feature>
<proteinExistence type="inferred from homology"/>
<keyword evidence="4" id="KW-1003">Cell membrane</keyword>
<evidence type="ECO:0000313" key="10">
    <source>
        <dbReference type="Proteomes" id="UP000194798"/>
    </source>
</evidence>
<keyword evidence="3" id="KW-0813">Transport</keyword>
<dbReference type="Pfam" id="PF03547">
    <property type="entry name" value="Mem_trans"/>
    <property type="match status" value="1"/>
</dbReference>
<comment type="caution">
    <text evidence="9">The sequence shown here is derived from an EMBL/GenBank/DDBJ whole genome shotgun (WGS) entry which is preliminary data.</text>
</comment>
<dbReference type="PANTHER" id="PTHR36838:SF4">
    <property type="entry name" value="AUXIN EFFLUX CARRIER FAMILY PROTEIN"/>
    <property type="match status" value="1"/>
</dbReference>
<feature type="transmembrane region" description="Helical" evidence="8">
    <location>
        <begin position="122"/>
        <end position="145"/>
    </location>
</feature>
<feature type="transmembrane region" description="Helical" evidence="8">
    <location>
        <begin position="157"/>
        <end position="179"/>
    </location>
</feature>
<dbReference type="InterPro" id="IPR004776">
    <property type="entry name" value="Mem_transp_PIN-like"/>
</dbReference>
<dbReference type="AlphaFoldDB" id="A0A251X7B1"/>
<evidence type="ECO:0000256" key="4">
    <source>
        <dbReference type="ARBA" id="ARBA00022475"/>
    </source>
</evidence>
<dbReference type="GO" id="GO:0055085">
    <property type="term" value="P:transmembrane transport"/>
    <property type="evidence" value="ECO:0007669"/>
    <property type="project" value="InterPro"/>
</dbReference>
<dbReference type="InterPro" id="IPR038770">
    <property type="entry name" value="Na+/solute_symporter_sf"/>
</dbReference>
<keyword evidence="5 8" id="KW-0812">Transmembrane</keyword>
<evidence type="ECO:0000256" key="8">
    <source>
        <dbReference type="SAM" id="Phobius"/>
    </source>
</evidence>
<evidence type="ECO:0000256" key="5">
    <source>
        <dbReference type="ARBA" id="ARBA00022692"/>
    </source>
</evidence>
<feature type="transmembrane region" description="Helical" evidence="8">
    <location>
        <begin position="92"/>
        <end position="116"/>
    </location>
</feature>
<comment type="similarity">
    <text evidence="2">Belongs to the auxin efflux carrier (TC 2.A.69) family.</text>
</comment>
<feature type="transmembrane region" description="Helical" evidence="8">
    <location>
        <begin position="6"/>
        <end position="24"/>
    </location>
</feature>
<dbReference type="OrthoDB" id="9805563at2"/>
<dbReference type="Gene3D" id="1.20.1530.20">
    <property type="match status" value="1"/>
</dbReference>
<evidence type="ECO:0008006" key="11">
    <source>
        <dbReference type="Google" id="ProtNLM"/>
    </source>
</evidence>
<gene>
    <name evidence="9" type="ORF">TPSD3_05590</name>
</gene>
<protein>
    <recommendedName>
        <fullName evidence="11">Transporter</fullName>
    </recommendedName>
</protein>
<evidence type="ECO:0000256" key="6">
    <source>
        <dbReference type="ARBA" id="ARBA00022989"/>
    </source>
</evidence>
<name>A0A251X7B1_9GAMM</name>
<evidence type="ECO:0000256" key="3">
    <source>
        <dbReference type="ARBA" id="ARBA00022448"/>
    </source>
</evidence>
<dbReference type="GO" id="GO:0005886">
    <property type="term" value="C:plasma membrane"/>
    <property type="evidence" value="ECO:0007669"/>
    <property type="project" value="UniProtKB-SubCell"/>
</dbReference>
<sequence>MPAVITLLIPLFLMILLGYILKYFNIVHVEFWPALEKITYFVFFPALLIHQLSQPPLHDLNALPLAIVFALAVCLSAVLLLLLRRFLPISEVVFGSLFQGSIRFNSYLGVAVALSLHSTLGLLVSAVALIAMIPLINVWCVFVLARGNGKQKMTATAFGVVLLKNPLIIGCFIGISLNFLSWELPLFIKPLFHILGQATLPLGLLAVGAALQLTAIQNNSWVLLLSLILKLLLFPVLVWLLCKWLNIIEVMQDIAVMFAALPTATSAYILARQMRGDYVLMANIITAQTLLAMLTMPIIMMLLASHAN</sequence>
<dbReference type="PANTHER" id="PTHR36838">
    <property type="entry name" value="AUXIN EFFLUX CARRIER FAMILY PROTEIN"/>
    <property type="match status" value="1"/>
</dbReference>
<evidence type="ECO:0000256" key="2">
    <source>
        <dbReference type="ARBA" id="ARBA00010145"/>
    </source>
</evidence>
<comment type="subcellular location">
    <subcellularLocation>
        <location evidence="1">Cell membrane</location>
        <topology evidence="1">Multi-pass membrane protein</topology>
    </subcellularLocation>
</comment>
<feature type="transmembrane region" description="Helical" evidence="8">
    <location>
        <begin position="278"/>
        <end position="304"/>
    </location>
</feature>
<evidence type="ECO:0000313" key="9">
    <source>
        <dbReference type="EMBL" id="OUD13820.1"/>
    </source>
</evidence>
<feature type="transmembrane region" description="Helical" evidence="8">
    <location>
        <begin position="254"/>
        <end position="271"/>
    </location>
</feature>
<accession>A0A251X7B1</accession>
<organism evidence="9 10">
    <name type="scientific">Thioflexithrix psekupsensis</name>
    <dbReference type="NCBI Taxonomy" id="1570016"/>
    <lineage>
        <taxon>Bacteria</taxon>
        <taxon>Pseudomonadati</taxon>
        <taxon>Pseudomonadota</taxon>
        <taxon>Gammaproteobacteria</taxon>
        <taxon>Thiotrichales</taxon>
        <taxon>Thioflexithrix</taxon>
    </lineage>
</organism>